<dbReference type="EMBL" id="JAPDGR010000329">
    <property type="protein sequence ID" value="KAJ2991472.1"/>
    <property type="molecule type" value="Genomic_DNA"/>
</dbReference>
<sequence length="169" mass="19021">MADNSMVTLMAADHIEIQATLQAVKQCATLGTMLEVLDEQQTLGLPIPVLEVSGEALKKVIEWCEYHREDMVVETEQPGVAAQILTSLPQWDTEFFANIGDKDLLIKICNASNFLEIPLLLQYSIFVIAQALRGKSTEEMRAFLNIENDLTPEEEQKIREDNAWAMPQN</sequence>
<gene>
    <name evidence="1" type="ORF">NUW58_g2501</name>
</gene>
<name>A0ACC1PGM1_9PEZI</name>
<accession>A0ACC1PGM1</accession>
<organism evidence="1 2">
    <name type="scientific">Xylaria curta</name>
    <dbReference type="NCBI Taxonomy" id="42375"/>
    <lineage>
        <taxon>Eukaryota</taxon>
        <taxon>Fungi</taxon>
        <taxon>Dikarya</taxon>
        <taxon>Ascomycota</taxon>
        <taxon>Pezizomycotina</taxon>
        <taxon>Sordariomycetes</taxon>
        <taxon>Xylariomycetidae</taxon>
        <taxon>Xylariales</taxon>
        <taxon>Xylariaceae</taxon>
        <taxon>Xylaria</taxon>
    </lineage>
</organism>
<protein>
    <submittedName>
        <fullName evidence="1">Uncharacterized protein</fullName>
    </submittedName>
</protein>
<comment type="caution">
    <text evidence="1">The sequence shown here is derived from an EMBL/GenBank/DDBJ whole genome shotgun (WGS) entry which is preliminary data.</text>
</comment>
<proteinExistence type="predicted"/>
<evidence type="ECO:0000313" key="1">
    <source>
        <dbReference type="EMBL" id="KAJ2991472.1"/>
    </source>
</evidence>
<reference evidence="1" key="1">
    <citation type="submission" date="2022-10" db="EMBL/GenBank/DDBJ databases">
        <title>Genome Sequence of Xylaria curta.</title>
        <authorList>
            <person name="Buettner E."/>
        </authorList>
    </citation>
    <scope>NUCLEOTIDE SEQUENCE</scope>
    <source>
        <strain evidence="1">Babe10</strain>
    </source>
</reference>
<keyword evidence="2" id="KW-1185">Reference proteome</keyword>
<evidence type="ECO:0000313" key="2">
    <source>
        <dbReference type="Proteomes" id="UP001143856"/>
    </source>
</evidence>
<dbReference type="Proteomes" id="UP001143856">
    <property type="component" value="Unassembled WGS sequence"/>
</dbReference>